<sequence length="588" mass="66602">MDDPNYCKYHWVISHLVEKCFVLKELILRLARQKKIELDMEEVAQTNHAADENPGVVACHAINTTEEESIPLRSLEKEEVSKDLSRFNVDDLLSLPQETKTILINALLNSEASSLSAPTATYESTPLLGILVDELSNCKLVIQGFNRGNQRIHGNGVVTSILHQCFKFYQDGVKKVEADSNPFLEAKSHFANAKFYLKNDNSPKAMSVEIPLVNKEDNLQLKSLASRESHKNTGTFNSGKCEASTSTTKILKESFTTSLTNITKQEVKIDLMEASLPQRRTKDGFDPKAYKLMAKAGPHVQTGFSIDRKKKESTSHASVWCRIKHADVESFHCKEFPCEVKRHDVILTNPEKENSEQGEGEISCHHITILKELEIETPKEDAEDVPQSLEDGGQSTVDELKEVNLDEEMTAFRTPKEIYCYKVMPFGLKNVGAAYQRAMQKVFDDMLHKYVKCYINDLVVKSKRRHDHLKDLKVVFDRLRKYQLRINPLKCVFSVTTGKFLGFIAIKGQELADFLADHPIPSDWKLCVDLPDDEVFFTKVMEPWTMYFDGIMRRSGAGAGIVLISPEKHVLPYSFALAELCSNNVVEY</sequence>
<dbReference type="PANTHER" id="PTHR24559:SF439">
    <property type="entry name" value="RETROTRANSPOSON, UNCLASSIFIED-LIKE PROTEIN"/>
    <property type="match status" value="1"/>
</dbReference>
<dbReference type="Proteomes" id="UP000321947">
    <property type="component" value="Unassembled WGS sequence"/>
</dbReference>
<proteinExistence type="predicted"/>
<dbReference type="InterPro" id="IPR000477">
    <property type="entry name" value="RT_dom"/>
</dbReference>
<dbReference type="InterPro" id="IPR053134">
    <property type="entry name" value="RNA-dir_DNA_polymerase"/>
</dbReference>
<comment type="caution">
    <text evidence="3">The sequence shown here is derived from an EMBL/GenBank/DDBJ whole genome shotgun (WGS) entry which is preliminary data.</text>
</comment>
<dbReference type="Gene3D" id="3.10.10.10">
    <property type="entry name" value="HIV Type 1 Reverse Transcriptase, subunit A, domain 1"/>
    <property type="match status" value="1"/>
</dbReference>
<feature type="domain" description="Reverse transcriptase" evidence="1">
    <location>
        <begin position="405"/>
        <end position="504"/>
    </location>
</feature>
<reference evidence="4 5" key="1">
    <citation type="submission" date="2019-08" db="EMBL/GenBank/DDBJ databases">
        <title>Draft genome sequences of two oriental melons (Cucumis melo L. var makuwa).</title>
        <authorList>
            <person name="Kwon S.-Y."/>
        </authorList>
    </citation>
    <scope>NUCLEOTIDE SEQUENCE [LARGE SCALE GENOMIC DNA]</scope>
    <source>
        <strain evidence="5">cv. Chang Bougi</strain>
        <strain evidence="4">cv. SW 3</strain>
        <tissue evidence="3">Leaf</tissue>
    </source>
</reference>
<evidence type="ECO:0000313" key="4">
    <source>
        <dbReference type="Proteomes" id="UP000321393"/>
    </source>
</evidence>
<gene>
    <name evidence="3" type="ORF">E5676_scaffold575G00270</name>
    <name evidence="2" type="ORF">E6C27_scaffold708G00560</name>
</gene>
<accession>A0A5D3E467</accession>
<dbReference type="InterPro" id="IPR043128">
    <property type="entry name" value="Rev_trsase/Diguanyl_cyclase"/>
</dbReference>
<dbReference type="Gene3D" id="3.30.70.270">
    <property type="match status" value="1"/>
</dbReference>
<dbReference type="SUPFAM" id="SSF56672">
    <property type="entry name" value="DNA/RNA polymerases"/>
    <property type="match status" value="1"/>
</dbReference>
<dbReference type="InterPro" id="IPR043502">
    <property type="entry name" value="DNA/RNA_pol_sf"/>
</dbReference>
<dbReference type="CDD" id="cd01647">
    <property type="entry name" value="RT_LTR"/>
    <property type="match status" value="1"/>
</dbReference>
<evidence type="ECO:0000313" key="2">
    <source>
        <dbReference type="EMBL" id="KAA0032803.1"/>
    </source>
</evidence>
<protein>
    <recommendedName>
        <fullName evidence="1">Reverse transcriptase domain-containing protein</fullName>
    </recommendedName>
</protein>
<dbReference type="Pfam" id="PF00078">
    <property type="entry name" value="RVT_1"/>
    <property type="match status" value="1"/>
</dbReference>
<name>A0A5D3E467_CUCMM</name>
<dbReference type="Proteomes" id="UP000321393">
    <property type="component" value="Unassembled WGS sequence"/>
</dbReference>
<evidence type="ECO:0000313" key="3">
    <source>
        <dbReference type="EMBL" id="TYK30361.1"/>
    </source>
</evidence>
<evidence type="ECO:0000313" key="5">
    <source>
        <dbReference type="Proteomes" id="UP000321947"/>
    </source>
</evidence>
<dbReference type="EMBL" id="SSTE01021217">
    <property type="protein sequence ID" value="KAA0032803.1"/>
    <property type="molecule type" value="Genomic_DNA"/>
</dbReference>
<dbReference type="EMBL" id="SSTD01000651">
    <property type="protein sequence ID" value="TYK30361.1"/>
    <property type="molecule type" value="Genomic_DNA"/>
</dbReference>
<organism evidence="3 5">
    <name type="scientific">Cucumis melo var. makuwa</name>
    <name type="common">Oriental melon</name>
    <dbReference type="NCBI Taxonomy" id="1194695"/>
    <lineage>
        <taxon>Eukaryota</taxon>
        <taxon>Viridiplantae</taxon>
        <taxon>Streptophyta</taxon>
        <taxon>Embryophyta</taxon>
        <taxon>Tracheophyta</taxon>
        <taxon>Spermatophyta</taxon>
        <taxon>Magnoliopsida</taxon>
        <taxon>eudicotyledons</taxon>
        <taxon>Gunneridae</taxon>
        <taxon>Pentapetalae</taxon>
        <taxon>rosids</taxon>
        <taxon>fabids</taxon>
        <taxon>Cucurbitales</taxon>
        <taxon>Cucurbitaceae</taxon>
        <taxon>Benincaseae</taxon>
        <taxon>Cucumis</taxon>
    </lineage>
</organism>
<dbReference type="AlphaFoldDB" id="A0A5D3E467"/>
<dbReference type="PANTHER" id="PTHR24559">
    <property type="entry name" value="TRANSPOSON TY3-I GAG-POL POLYPROTEIN"/>
    <property type="match status" value="1"/>
</dbReference>
<evidence type="ECO:0000259" key="1">
    <source>
        <dbReference type="Pfam" id="PF00078"/>
    </source>
</evidence>